<protein>
    <submittedName>
        <fullName evidence="1">Uncharacterized protein</fullName>
    </submittedName>
</protein>
<gene>
    <name evidence="1" type="ORF">FNL38_102987</name>
</gene>
<sequence>MLIVPSGFMVTICESRLGCCLAHMRTTAQLPGGIPISRITPIFDKSNQADRYHVFQGNWSMNSTLADWVALLVLPGIQLCQKDSGWTIMSWESQQRVWRDRAEETD</sequence>
<name>A0A652YUU2_NOCGL</name>
<organism evidence="1">
    <name type="scientific">Nocardia globerula</name>
    <dbReference type="NCBI Taxonomy" id="1818"/>
    <lineage>
        <taxon>Bacteria</taxon>
        <taxon>Bacillati</taxon>
        <taxon>Actinomycetota</taxon>
        <taxon>Actinomycetes</taxon>
        <taxon>Mycobacteriales</taxon>
        <taxon>Nocardiaceae</taxon>
        <taxon>Nocardia</taxon>
    </lineage>
</organism>
<comment type="caution">
    <text evidence="1">The sequence shown here is derived from an EMBL/GenBank/DDBJ whole genome shotgun (WGS) entry which is preliminary data.</text>
</comment>
<proteinExistence type="predicted"/>
<reference evidence="1" key="1">
    <citation type="submission" date="2019-07" db="EMBL/GenBank/DDBJ databases">
        <title>Genomic Encyclopedia of Type Strains, Phase IV (KMG-IV): sequencing the most valuable type-strain genomes for metagenomic binning, comparative biology and taxonomic classification.</title>
        <authorList>
            <person name="Goeker M."/>
        </authorList>
    </citation>
    <scope>NUCLEOTIDE SEQUENCE</scope>
    <source>
        <strain evidence="1">DSM 44596</strain>
    </source>
</reference>
<dbReference type="AlphaFoldDB" id="A0A652YUU2"/>
<accession>A0A652YUU2</accession>
<evidence type="ECO:0000313" key="1">
    <source>
        <dbReference type="EMBL" id="TYQ06843.1"/>
    </source>
</evidence>
<dbReference type="EMBL" id="VNIQ01000002">
    <property type="protein sequence ID" value="TYQ06843.1"/>
    <property type="molecule type" value="Genomic_DNA"/>
</dbReference>